<dbReference type="InterPro" id="IPR005749">
    <property type="entry name" value="Ribosomal_uL15_bac-type"/>
</dbReference>
<reference evidence="6 7" key="1">
    <citation type="journal article" date="2018" name="New Phytol.">
        <title>Phylogenomics of Endogonaceae and evolution of mycorrhizas within Mucoromycota.</title>
        <authorList>
            <person name="Chang Y."/>
            <person name="Desiro A."/>
            <person name="Na H."/>
            <person name="Sandor L."/>
            <person name="Lipzen A."/>
            <person name="Clum A."/>
            <person name="Barry K."/>
            <person name="Grigoriev I.V."/>
            <person name="Martin F.M."/>
            <person name="Stajich J.E."/>
            <person name="Smith M.E."/>
            <person name="Bonito G."/>
            <person name="Spatafora J.W."/>
        </authorList>
    </citation>
    <scope>NUCLEOTIDE SEQUENCE [LARGE SCALE GENOMIC DNA]</scope>
    <source>
        <strain evidence="6 7">GMNB39</strain>
    </source>
</reference>
<feature type="compositionally biased region" description="Basic residues" evidence="4">
    <location>
        <begin position="692"/>
        <end position="707"/>
    </location>
</feature>
<dbReference type="Pfam" id="PF00828">
    <property type="entry name" value="Ribosomal_L27A"/>
    <property type="match status" value="1"/>
</dbReference>
<evidence type="ECO:0000256" key="1">
    <source>
        <dbReference type="ARBA" id="ARBA00007320"/>
    </source>
</evidence>
<dbReference type="PANTHER" id="PTHR12934">
    <property type="entry name" value="50S RIBOSOMAL PROTEIN L15"/>
    <property type="match status" value="1"/>
</dbReference>
<evidence type="ECO:0000313" key="7">
    <source>
        <dbReference type="Proteomes" id="UP000268093"/>
    </source>
</evidence>
<dbReference type="GO" id="GO:0003735">
    <property type="term" value="F:structural constituent of ribosome"/>
    <property type="evidence" value="ECO:0007669"/>
    <property type="project" value="InterPro"/>
</dbReference>
<evidence type="ECO:0000256" key="4">
    <source>
        <dbReference type="SAM" id="MobiDB-lite"/>
    </source>
</evidence>
<dbReference type="AlphaFoldDB" id="A0A433D5S9"/>
<dbReference type="InterPro" id="IPR021131">
    <property type="entry name" value="Ribosomal_uL15/eL18"/>
</dbReference>
<dbReference type="Gene3D" id="3.100.10.10">
    <property type="match status" value="1"/>
</dbReference>
<name>A0A433D5S9_9FUNG</name>
<protein>
    <recommendedName>
        <fullName evidence="5">Large ribosomal subunit protein uL15/eL18 domain-containing protein</fullName>
    </recommendedName>
</protein>
<accession>A0A433D5S9</accession>
<evidence type="ECO:0000313" key="6">
    <source>
        <dbReference type="EMBL" id="RUP46179.1"/>
    </source>
</evidence>
<feature type="compositionally biased region" description="Acidic residues" evidence="4">
    <location>
        <begin position="11"/>
        <end position="20"/>
    </location>
</feature>
<keyword evidence="2" id="KW-0689">Ribosomal protein</keyword>
<keyword evidence="3" id="KW-0687">Ribonucleoprotein</keyword>
<dbReference type="HAMAP" id="MF_01341">
    <property type="entry name" value="Ribosomal_uL15"/>
    <property type="match status" value="1"/>
</dbReference>
<dbReference type="GO" id="GO:0005762">
    <property type="term" value="C:mitochondrial large ribosomal subunit"/>
    <property type="evidence" value="ECO:0007669"/>
    <property type="project" value="TreeGrafter"/>
</dbReference>
<dbReference type="NCBIfam" id="TIGR01071">
    <property type="entry name" value="rplO_bact"/>
    <property type="match status" value="1"/>
</dbReference>
<dbReference type="Proteomes" id="UP000268093">
    <property type="component" value="Unassembled WGS sequence"/>
</dbReference>
<gene>
    <name evidence="6" type="ORF">BC936DRAFT_147256</name>
</gene>
<evidence type="ECO:0000259" key="5">
    <source>
        <dbReference type="Pfam" id="PF00828"/>
    </source>
</evidence>
<comment type="similarity">
    <text evidence="1">Belongs to the universal ribosomal protein uL15 family.</text>
</comment>
<dbReference type="GO" id="GO:0006412">
    <property type="term" value="P:translation"/>
    <property type="evidence" value="ECO:0007669"/>
    <property type="project" value="InterPro"/>
</dbReference>
<organism evidence="6 7">
    <name type="scientific">Jimgerdemannia flammicorona</name>
    <dbReference type="NCBI Taxonomy" id="994334"/>
    <lineage>
        <taxon>Eukaryota</taxon>
        <taxon>Fungi</taxon>
        <taxon>Fungi incertae sedis</taxon>
        <taxon>Mucoromycota</taxon>
        <taxon>Mucoromycotina</taxon>
        <taxon>Endogonomycetes</taxon>
        <taxon>Endogonales</taxon>
        <taxon>Endogonaceae</taxon>
        <taxon>Jimgerdemannia</taxon>
    </lineage>
</organism>
<evidence type="ECO:0000256" key="3">
    <source>
        <dbReference type="ARBA" id="ARBA00023274"/>
    </source>
</evidence>
<dbReference type="EMBL" id="RBNI01006220">
    <property type="protein sequence ID" value="RUP46179.1"/>
    <property type="molecule type" value="Genomic_DNA"/>
</dbReference>
<comment type="caution">
    <text evidence="6">The sequence shown here is derived from an EMBL/GenBank/DDBJ whole genome shotgun (WGS) entry which is preliminary data.</text>
</comment>
<feature type="region of interest" description="Disordered" evidence="4">
    <location>
        <begin position="692"/>
        <end position="712"/>
    </location>
</feature>
<keyword evidence="7" id="KW-1185">Reference proteome</keyword>
<feature type="region of interest" description="Disordered" evidence="4">
    <location>
        <begin position="478"/>
        <end position="526"/>
    </location>
</feature>
<dbReference type="SUPFAM" id="SSF52080">
    <property type="entry name" value="Ribosomal proteins L15p and L18e"/>
    <property type="match status" value="1"/>
</dbReference>
<dbReference type="InterPro" id="IPR030878">
    <property type="entry name" value="Ribosomal_uL15"/>
</dbReference>
<feature type="domain" description="Large ribosomal subunit protein uL15/eL18" evidence="5">
    <location>
        <begin position="547"/>
        <end position="630"/>
    </location>
</feature>
<sequence length="773" mass="87531">MSISTKKLRDEEIDETEVLDSGDGSMSPCEAVVKAKKERELRQEIMTSGLPAKPARTNLDAFAKVFRDMLDNQKWRLSTGKVIEDALFEFGMRCNEEHLCHSFILDPDDAVYINDGIFTKMELEEIRLHNRRELPNLPDDLLKHMMTFAKGTIQELRKQLQQPIDAIGDNFIREIHYDLDWLQYAMYTLVREYESGALKVNHHEQWYNIHLWGPIVDQCFANILDMEGVRGESCSVASGIRKNINRETPSKEALTKWKCGRKADLVLRTTADLEFGGGEAGRMYKSEKGTKWLLESGMKLPKMLKDMLAQLAAEVNWSKRTLRELLVVGFVHGGRRQMLLELDCPEGFTCRLRRGKVYNVAESVETHAAKTLPLLAATWRAKAAVRNCVHLVLTHTTDGDAEDEVLRLIKEAGSTDSFESRGDVLKIPPCLATLPPTSLVHHCHRSVLLPICASAATRSFVNFIEQPKKKIGLGTLADNEGATKERTRLGRGPGSGRGKTAGRGHKGQNARSGNGKPTPIFEGGQTPLVKRIPKRGFHNPERKEYQPLNLDRLQHWIDTRRIDASQPITMKHLLDTRCIHKLQDGVKLLADVGFRHFPPGAEYFKTPVNIEVSRASRKAIETVEQAGGTIICQHYHSLGLRALRFPEKFNKLPKIPFPGRKEKGKLDCSVLGIGCVIGIRTHKTGVIWRRRKTSKRHVKSSPHRRHDTHVNDGDGWNTFPNDLHLELRTNKMTVTGIVMALVYENRLRRREAPLQECFEKETGKPPPNQRMTV</sequence>
<dbReference type="PANTHER" id="PTHR12934:SF11">
    <property type="entry name" value="LARGE RIBOSOMAL SUBUNIT PROTEIN UL15M"/>
    <property type="match status" value="1"/>
</dbReference>
<proteinExistence type="inferred from homology"/>
<feature type="region of interest" description="Disordered" evidence="4">
    <location>
        <begin position="1"/>
        <end position="26"/>
    </location>
</feature>
<dbReference type="OrthoDB" id="2385582at2759"/>
<dbReference type="InterPro" id="IPR036227">
    <property type="entry name" value="Ribosomal_uL15/eL18_sf"/>
</dbReference>
<evidence type="ECO:0000256" key="2">
    <source>
        <dbReference type="ARBA" id="ARBA00022980"/>
    </source>
</evidence>